<protein>
    <recommendedName>
        <fullName evidence="12">Chondroitin AC lyase</fullName>
    </recommendedName>
</protein>
<dbReference type="InterPro" id="IPR011071">
    <property type="entry name" value="Lyase_8-like_C"/>
</dbReference>
<sequence>MEKYRSILLRNTVKDNNVSNIVDRFDKSTGKWKDLNYQDSDKTGWDPTTHIYRTSYLSYAFFDEHSDYYKDDQLVNIINLSLDHWLNENYENRNWFPMQVSIPRSLLNTAILLGDKITQANYQNILDYASKVKIYKAGANLIWLADNVLHYALLVGDENKAKEAIAQIVNEIQIGAPSGIQKDYSFYHHKERLQQFSYGGAYLKISARIAWELDGTSFALPQEKVDILRKFLTEGMWWMARGEYTVPPTIDRACSRKDALKGTVSIETVNFLKDLDPENPAPYESILKSLTSPLPITPKGSRAFYKSDILTHHSENGSFFIKMLSDRNLPAESINGENSKGKFMNYGNTYFLKNGKEYYNLMPFWNWNFLPGFTYVKETEAYNRHPFTGSLSADGMGVAVMDYELEDKDGNRALSAQKSWFTYKNVMIAMVSNLQSSKGESTTSLDQSLWAGWVKSGEKVFPTSGDYDITNEGWVYHDGFSYGSTSAKKFGVNLSNTKASWGDINIKYKGEAPSQKKVFLPYIKHDSDNFDYYVANVPSLEAADNLHQQPFWKILSNSADLQAIEFNDGIIAGVIWTPNKEMKVGKLTVTSDVPVYFIKSSSGLTLTTPNPAHKNFNITVNGQRHQIKNNFLKGTLLPF</sequence>
<evidence type="ECO:0008006" key="12">
    <source>
        <dbReference type="Google" id="ProtNLM"/>
    </source>
</evidence>
<reference evidence="11" key="1">
    <citation type="journal article" date="2019" name="Int. J. Syst. Evol. Microbiol.">
        <title>The Global Catalogue of Microorganisms (GCM) 10K type strain sequencing project: providing services to taxonomists for standard genome sequencing and annotation.</title>
        <authorList>
            <consortium name="The Broad Institute Genomics Platform"/>
            <consortium name="The Broad Institute Genome Sequencing Center for Infectious Disease"/>
            <person name="Wu L."/>
            <person name="Ma J."/>
        </authorList>
    </citation>
    <scope>NUCLEOTIDE SEQUENCE [LARGE SCALE GENOMIC DNA]</scope>
    <source>
        <strain evidence="11">CGMCC 1.15407</strain>
    </source>
</reference>
<comment type="subunit">
    <text evidence="3">Monomer.</text>
</comment>
<dbReference type="InterPro" id="IPR011013">
    <property type="entry name" value="Gal_mutarotase_sf_dom"/>
</dbReference>
<dbReference type="Gene3D" id="1.50.10.100">
    <property type="entry name" value="Chondroitin AC/alginate lyase"/>
    <property type="match status" value="1"/>
</dbReference>
<accession>A0ABQ1V8W5</accession>
<dbReference type="PANTHER" id="PTHR38481">
    <property type="entry name" value="HYALURONATE LYASE"/>
    <property type="match status" value="1"/>
</dbReference>
<feature type="domain" description="Polysaccharide lyase family 8 central" evidence="7">
    <location>
        <begin position="302"/>
        <end position="530"/>
    </location>
</feature>
<dbReference type="Gene3D" id="2.70.98.10">
    <property type="match status" value="1"/>
</dbReference>
<evidence type="ECO:0000256" key="4">
    <source>
        <dbReference type="ARBA" id="ARBA00022729"/>
    </source>
</evidence>
<keyword evidence="11" id="KW-1185">Reference proteome</keyword>
<comment type="similarity">
    <text evidence="2">Belongs to the polysaccharide lyase 8 family.</text>
</comment>
<keyword evidence="4" id="KW-0732">Signal</keyword>
<keyword evidence="5" id="KW-0106">Calcium</keyword>
<dbReference type="SUPFAM" id="SSF49863">
    <property type="entry name" value="Hyaluronate lyase-like, C-terminal domain"/>
    <property type="match status" value="1"/>
</dbReference>
<evidence type="ECO:0000259" key="9">
    <source>
        <dbReference type="Pfam" id="PF08124"/>
    </source>
</evidence>
<proteinExistence type="inferred from homology"/>
<evidence type="ECO:0000256" key="1">
    <source>
        <dbReference type="ARBA" id="ARBA00001913"/>
    </source>
</evidence>
<name>A0ABQ1V8W5_9BACT</name>
<evidence type="ECO:0000256" key="5">
    <source>
        <dbReference type="ARBA" id="ARBA00022837"/>
    </source>
</evidence>
<dbReference type="Pfam" id="PF08124">
    <property type="entry name" value="Lyase_8_N"/>
    <property type="match status" value="1"/>
</dbReference>
<dbReference type="InterPro" id="IPR003159">
    <property type="entry name" value="Lyase_8_central_dom"/>
</dbReference>
<evidence type="ECO:0000313" key="10">
    <source>
        <dbReference type="EMBL" id="GGF44985.1"/>
    </source>
</evidence>
<dbReference type="InterPro" id="IPR004103">
    <property type="entry name" value="Lyase_8_C"/>
</dbReference>
<dbReference type="Gene3D" id="2.60.220.10">
    <property type="entry name" value="Polysaccharide lyase family 8-like, C-terminal"/>
    <property type="match status" value="1"/>
</dbReference>
<dbReference type="SUPFAM" id="SSF48230">
    <property type="entry name" value="Chondroitin AC/alginate lyase"/>
    <property type="match status" value="1"/>
</dbReference>
<evidence type="ECO:0000256" key="6">
    <source>
        <dbReference type="ARBA" id="ARBA00023239"/>
    </source>
</evidence>
<feature type="domain" description="Polysaccharide lyase family 8 C-terminal" evidence="8">
    <location>
        <begin position="553"/>
        <end position="617"/>
    </location>
</feature>
<feature type="domain" description="Polysaccharide lyase 8 N-terminal alpha-helical" evidence="9">
    <location>
        <begin position="16"/>
        <end position="275"/>
    </location>
</feature>
<keyword evidence="6" id="KW-0456">Lyase</keyword>
<dbReference type="InterPro" id="IPR038970">
    <property type="entry name" value="Lyase_8"/>
</dbReference>
<dbReference type="InterPro" id="IPR014718">
    <property type="entry name" value="GH-type_carb-bd"/>
</dbReference>
<dbReference type="EMBL" id="BMIU01000022">
    <property type="protein sequence ID" value="GGF44985.1"/>
    <property type="molecule type" value="Genomic_DNA"/>
</dbReference>
<dbReference type="Pfam" id="PF02884">
    <property type="entry name" value="Lyase_8_C"/>
    <property type="match status" value="1"/>
</dbReference>
<dbReference type="InterPro" id="IPR012970">
    <property type="entry name" value="Lyase_8_alpha_N"/>
</dbReference>
<dbReference type="InterPro" id="IPR008929">
    <property type="entry name" value="Chondroitin_lyas"/>
</dbReference>
<gene>
    <name evidence="10" type="ORF">GCM10011339_36810</name>
</gene>
<comment type="caution">
    <text evidence="10">The sequence shown here is derived from an EMBL/GenBank/DDBJ whole genome shotgun (WGS) entry which is preliminary data.</text>
</comment>
<dbReference type="Pfam" id="PF02278">
    <property type="entry name" value="Lyase_8"/>
    <property type="match status" value="1"/>
</dbReference>
<dbReference type="PANTHER" id="PTHR38481:SF1">
    <property type="entry name" value="HYALURONATE LYASE"/>
    <property type="match status" value="1"/>
</dbReference>
<evidence type="ECO:0000256" key="2">
    <source>
        <dbReference type="ARBA" id="ARBA00006699"/>
    </source>
</evidence>
<dbReference type="SUPFAM" id="SSF74650">
    <property type="entry name" value="Galactose mutarotase-like"/>
    <property type="match status" value="1"/>
</dbReference>
<evidence type="ECO:0000313" key="11">
    <source>
        <dbReference type="Proteomes" id="UP000647339"/>
    </source>
</evidence>
<evidence type="ECO:0000259" key="7">
    <source>
        <dbReference type="Pfam" id="PF02278"/>
    </source>
</evidence>
<comment type="cofactor">
    <cofactor evidence="1">
        <name>Ca(2+)</name>
        <dbReference type="ChEBI" id="CHEBI:29108"/>
    </cofactor>
</comment>
<dbReference type="Proteomes" id="UP000647339">
    <property type="component" value="Unassembled WGS sequence"/>
</dbReference>
<organism evidence="10 11">
    <name type="scientific">Echinicola rosea</name>
    <dbReference type="NCBI Taxonomy" id="1807691"/>
    <lineage>
        <taxon>Bacteria</taxon>
        <taxon>Pseudomonadati</taxon>
        <taxon>Bacteroidota</taxon>
        <taxon>Cytophagia</taxon>
        <taxon>Cytophagales</taxon>
        <taxon>Cyclobacteriaceae</taxon>
        <taxon>Echinicola</taxon>
    </lineage>
</organism>
<evidence type="ECO:0000256" key="3">
    <source>
        <dbReference type="ARBA" id="ARBA00011245"/>
    </source>
</evidence>
<evidence type="ECO:0000259" key="8">
    <source>
        <dbReference type="Pfam" id="PF02884"/>
    </source>
</evidence>